<dbReference type="RefSeq" id="WP_282023523.1">
    <property type="nucleotide sequence ID" value="NZ_CAMXCH010000001.1"/>
</dbReference>
<accession>A0ABM9HLM2</accession>
<dbReference type="Pfam" id="PF00924">
    <property type="entry name" value="MS_channel_2nd"/>
    <property type="match status" value="1"/>
</dbReference>
<name>A0ABM9HLM2_9PROT</name>
<evidence type="ECO:0000256" key="2">
    <source>
        <dbReference type="ARBA" id="ARBA00022692"/>
    </source>
</evidence>
<dbReference type="InterPro" id="IPR010920">
    <property type="entry name" value="LSM_dom_sf"/>
</dbReference>
<feature type="transmembrane region" description="Helical" evidence="5">
    <location>
        <begin position="57"/>
        <end position="78"/>
    </location>
</feature>
<organism evidence="7 8">
    <name type="scientific">Commensalibacter papalotli</name>
    <name type="common">ex Botero et al. 2024</name>
    <dbReference type="NCBI Taxonomy" id="2972766"/>
    <lineage>
        <taxon>Bacteria</taxon>
        <taxon>Pseudomonadati</taxon>
        <taxon>Pseudomonadota</taxon>
        <taxon>Alphaproteobacteria</taxon>
        <taxon>Acetobacterales</taxon>
        <taxon>Acetobacteraceae</taxon>
    </lineage>
</organism>
<evidence type="ECO:0000313" key="7">
    <source>
        <dbReference type="EMBL" id="CAI3934533.1"/>
    </source>
</evidence>
<comment type="caution">
    <text evidence="7">The sequence shown here is derived from an EMBL/GenBank/DDBJ whole genome shotgun (WGS) entry which is preliminary data.</text>
</comment>
<evidence type="ECO:0000256" key="3">
    <source>
        <dbReference type="ARBA" id="ARBA00022989"/>
    </source>
</evidence>
<evidence type="ECO:0000256" key="1">
    <source>
        <dbReference type="ARBA" id="ARBA00004370"/>
    </source>
</evidence>
<dbReference type="PANTHER" id="PTHR30414:SF0">
    <property type="entry name" value="MINICONDUCTANCE MECHANOSENSITIVE CHANNEL YBDG"/>
    <property type="match status" value="1"/>
</dbReference>
<dbReference type="EMBL" id="CAMXCH010000001">
    <property type="protein sequence ID" value="CAI3934533.1"/>
    <property type="molecule type" value="Genomic_DNA"/>
</dbReference>
<evidence type="ECO:0000259" key="6">
    <source>
        <dbReference type="Pfam" id="PF00924"/>
    </source>
</evidence>
<protein>
    <submittedName>
        <fullName evidence="7">Small-conductance mechanosensitive channel (MscS) (PDB:2OAU)</fullName>
    </submittedName>
</protein>
<comment type="subcellular location">
    <subcellularLocation>
        <location evidence="1">Membrane</location>
    </subcellularLocation>
</comment>
<reference evidence="7" key="1">
    <citation type="submission" date="2022-10" db="EMBL/GenBank/DDBJ databases">
        <authorList>
            <person name="Botero Cardona J."/>
        </authorList>
    </citation>
    <scope>NUCLEOTIDE SEQUENCE</scope>
    <source>
        <strain evidence="7">R-83534</strain>
    </source>
</reference>
<gene>
    <name evidence="7" type="ORF">R83534S58_LOCUS745</name>
</gene>
<evidence type="ECO:0000313" key="8">
    <source>
        <dbReference type="Proteomes" id="UP001154272"/>
    </source>
</evidence>
<evidence type="ECO:0000256" key="4">
    <source>
        <dbReference type="ARBA" id="ARBA00023136"/>
    </source>
</evidence>
<sequence>MSNIGEQIGKVVADEQMVKALANNARTTGGAVHNIQQEGLDWIERLLSKVGIQSSGVMLFILAVSIIIITAVVLHFILHRLVLRKLYQFSKKSSKVWIQVLTEDQLFNRLAFVIQGVVLLAQTTFWVQYHVPILYFVVVCTKLWISLYILLSIFSFLNVVNHLSNRLGISSNLPLGGIFQGIKLLASLFFGIVMISTVVDQSPWKLIGGLGAMAAVIMLVFKDSILGLAAGIQLSANKMLRIGDWLTMEKYGADGTVIDIGLTTVKVQNFDNTMTMIPTYALVSDSFINWRAMQESGGRRIKRSVLIDANSIRFLTKEEIETLSKSVLLKPYIVQRAAEIDKFNQDKNYDLEVSRLNGRRLTNFGLYRAYLEEYLKQHPSVHRGMTCMVRQMAPDFSAIPLEIYCFSNTVVWKKYEEIQSDIFDHSYSVLNEFFLSAGQSGTGNSSTVTLVRGPEANMIDGGNSVVSN</sequence>
<feature type="transmembrane region" description="Helical" evidence="5">
    <location>
        <begin position="106"/>
        <end position="127"/>
    </location>
</feature>
<keyword evidence="2 5" id="KW-0812">Transmembrane</keyword>
<feature type="transmembrane region" description="Helical" evidence="5">
    <location>
        <begin position="211"/>
        <end position="232"/>
    </location>
</feature>
<feature type="transmembrane region" description="Helical" evidence="5">
    <location>
        <begin position="181"/>
        <end position="199"/>
    </location>
</feature>
<dbReference type="Gene3D" id="2.30.30.60">
    <property type="match status" value="1"/>
</dbReference>
<keyword evidence="4 5" id="KW-0472">Membrane</keyword>
<feature type="domain" description="Mechanosensitive ion channel MscS" evidence="6">
    <location>
        <begin position="223"/>
        <end position="291"/>
    </location>
</feature>
<dbReference type="SUPFAM" id="SSF50182">
    <property type="entry name" value="Sm-like ribonucleoproteins"/>
    <property type="match status" value="1"/>
</dbReference>
<proteinExistence type="predicted"/>
<dbReference type="InterPro" id="IPR006685">
    <property type="entry name" value="MscS_channel_2nd"/>
</dbReference>
<dbReference type="InterPro" id="IPR023408">
    <property type="entry name" value="MscS_beta-dom_sf"/>
</dbReference>
<evidence type="ECO:0000256" key="5">
    <source>
        <dbReference type="SAM" id="Phobius"/>
    </source>
</evidence>
<dbReference type="PANTHER" id="PTHR30414">
    <property type="entry name" value="MINICONDUCTANCE MECHANOSENSITIVE CHANNEL YBDG"/>
    <property type="match status" value="1"/>
</dbReference>
<keyword evidence="3 5" id="KW-1133">Transmembrane helix</keyword>
<dbReference type="Proteomes" id="UP001154272">
    <property type="component" value="Unassembled WGS sequence"/>
</dbReference>
<feature type="transmembrane region" description="Helical" evidence="5">
    <location>
        <begin position="133"/>
        <end position="160"/>
    </location>
</feature>
<keyword evidence="8" id="KW-1185">Reference proteome</keyword>
<dbReference type="InterPro" id="IPR030192">
    <property type="entry name" value="YbdG"/>
</dbReference>